<dbReference type="Proteomes" id="UP000183982">
    <property type="component" value="Unassembled WGS sequence"/>
</dbReference>
<protein>
    <recommendedName>
        <fullName evidence="3">Phosphoadenosine phosphosulfate reductase</fullName>
    </recommendedName>
</protein>
<proteinExistence type="predicted"/>
<reference evidence="2" key="1">
    <citation type="submission" date="2016-11" db="EMBL/GenBank/DDBJ databases">
        <authorList>
            <person name="Varghese N."/>
            <person name="Submissions S."/>
        </authorList>
    </citation>
    <scope>NUCLEOTIDE SEQUENCE [LARGE SCALE GENOMIC DNA]</scope>
    <source>
        <strain evidence="2">DSM 100564</strain>
    </source>
</reference>
<dbReference type="RefSeq" id="WP_073252626.1">
    <property type="nucleotide sequence ID" value="NZ_FQZQ01000011.1"/>
</dbReference>
<accession>A0A1M6LAJ6</accession>
<dbReference type="EMBL" id="FQZQ01000011">
    <property type="protein sequence ID" value="SHJ68218.1"/>
    <property type="molecule type" value="Genomic_DNA"/>
</dbReference>
<keyword evidence="2" id="KW-1185">Reference proteome</keyword>
<evidence type="ECO:0008006" key="3">
    <source>
        <dbReference type="Google" id="ProtNLM"/>
    </source>
</evidence>
<evidence type="ECO:0000313" key="1">
    <source>
        <dbReference type="EMBL" id="SHJ68218.1"/>
    </source>
</evidence>
<name>A0A1M6LAJ6_9RHOB</name>
<organism evidence="1 2">
    <name type="scientific">Shimia gijangensis</name>
    <dbReference type="NCBI Taxonomy" id="1470563"/>
    <lineage>
        <taxon>Bacteria</taxon>
        <taxon>Pseudomonadati</taxon>
        <taxon>Pseudomonadota</taxon>
        <taxon>Alphaproteobacteria</taxon>
        <taxon>Rhodobacterales</taxon>
        <taxon>Roseobacteraceae</taxon>
    </lineage>
</organism>
<dbReference type="STRING" id="1470563.SAMN05444000_111131"/>
<dbReference type="OrthoDB" id="7840273at2"/>
<evidence type="ECO:0000313" key="2">
    <source>
        <dbReference type="Proteomes" id="UP000183982"/>
    </source>
</evidence>
<sequence length="314" mass="35492">MQDMVNGFDVPMLGLGKSDWLETLENIVDEHGYFQPLGDRHYATLVEEKPILLVTFETIQGVQNRGDSGQPLGFELVRELGWSHLCVLSDGDTWFRDPAVYAYFDRLADDGFFDEFENVLFYGAGPCGYAAAAFSVTAPGARVVTINPQATLDPSMADWDRRYTEARRLCFTDRYGFAPEMIEAADQAFVLYSRDQQEDAMHATLFHADNVERLALPRLGPDPEAQLLEMQVLFRILVQANIGKLTRASFFKLMRARRNHLPYLRHLLKQLKQGNRFLLTALLCANVTARMRAPQFEKTLTELDAAASEGRLSA</sequence>
<gene>
    <name evidence="1" type="ORF">SAMN05444000_111131</name>
</gene>
<dbReference type="AlphaFoldDB" id="A0A1M6LAJ6"/>